<dbReference type="Pfam" id="PF01872">
    <property type="entry name" value="RibD_C"/>
    <property type="match status" value="1"/>
</dbReference>
<dbReference type="RefSeq" id="WP_317488235.1">
    <property type="nucleotide sequence ID" value="NZ_CP136051.1"/>
</dbReference>
<dbReference type="InterPro" id="IPR002734">
    <property type="entry name" value="RibDG_C"/>
</dbReference>
<feature type="domain" description="Bacterial bifunctional deaminase-reductase C-terminal" evidence="1">
    <location>
        <begin position="2"/>
        <end position="169"/>
    </location>
</feature>
<dbReference type="Proteomes" id="UP001302349">
    <property type="component" value="Chromosome"/>
</dbReference>
<protein>
    <submittedName>
        <fullName evidence="2">Dihydrofolate reductase family protein</fullName>
    </submittedName>
</protein>
<evidence type="ECO:0000313" key="2">
    <source>
        <dbReference type="EMBL" id="WOK05473.1"/>
    </source>
</evidence>
<dbReference type="InterPro" id="IPR024072">
    <property type="entry name" value="DHFR-like_dom_sf"/>
</dbReference>
<dbReference type="PANTHER" id="PTHR38011:SF11">
    <property type="entry name" value="2,5-DIAMINO-6-RIBOSYLAMINO-4(3H)-PYRIMIDINONE 5'-PHOSPHATE REDUCTASE"/>
    <property type="match status" value="1"/>
</dbReference>
<dbReference type="SUPFAM" id="SSF53597">
    <property type="entry name" value="Dihydrofolate reductase-like"/>
    <property type="match status" value="1"/>
</dbReference>
<sequence>MRKIIYHVASTLDGYIAHKDGTTQGFLEEGEHVSDYLESLREYDTVIMGRHTYEYGYNFGLNPGQPAYPHMMHYIFSSSLNFAQPHEQVQVVSDNPIDFLQELKETVGSPIYLCGGGQFAGFLLGHKLIDEVKVKLNPVLFGEGIKLFEGSEETYHLRELNSIVYKGGVFLLNYEIDYL</sequence>
<evidence type="ECO:0000313" key="3">
    <source>
        <dbReference type="Proteomes" id="UP001302349"/>
    </source>
</evidence>
<name>A0ABZ0IKD4_9BACT</name>
<evidence type="ECO:0000259" key="1">
    <source>
        <dbReference type="Pfam" id="PF01872"/>
    </source>
</evidence>
<reference evidence="2 3" key="1">
    <citation type="journal article" date="2023" name="Microbiol. Resour. Announc.">
        <title>Complete Genome Sequence of Imperialibacter roseus strain P4T.</title>
        <authorList>
            <person name="Tizabi D.R."/>
            <person name="Bachvaroff T."/>
            <person name="Hill R.T."/>
        </authorList>
    </citation>
    <scope>NUCLEOTIDE SEQUENCE [LARGE SCALE GENOMIC DNA]</scope>
    <source>
        <strain evidence="2 3">P4T</strain>
    </source>
</reference>
<gene>
    <name evidence="2" type="ORF">RT717_20575</name>
</gene>
<dbReference type="Gene3D" id="3.40.430.10">
    <property type="entry name" value="Dihydrofolate Reductase, subunit A"/>
    <property type="match status" value="1"/>
</dbReference>
<dbReference type="EMBL" id="CP136051">
    <property type="protein sequence ID" value="WOK05473.1"/>
    <property type="molecule type" value="Genomic_DNA"/>
</dbReference>
<organism evidence="2 3">
    <name type="scientific">Imperialibacter roseus</name>
    <dbReference type="NCBI Taxonomy" id="1324217"/>
    <lineage>
        <taxon>Bacteria</taxon>
        <taxon>Pseudomonadati</taxon>
        <taxon>Bacteroidota</taxon>
        <taxon>Cytophagia</taxon>
        <taxon>Cytophagales</taxon>
        <taxon>Flammeovirgaceae</taxon>
        <taxon>Imperialibacter</taxon>
    </lineage>
</organism>
<dbReference type="InterPro" id="IPR050765">
    <property type="entry name" value="Riboflavin_Biosynth_HTPR"/>
</dbReference>
<accession>A0ABZ0IKD4</accession>
<keyword evidence="3" id="KW-1185">Reference proteome</keyword>
<dbReference type="PANTHER" id="PTHR38011">
    <property type="entry name" value="DIHYDROFOLATE REDUCTASE FAMILY PROTEIN (AFU_ORTHOLOGUE AFUA_8G06820)"/>
    <property type="match status" value="1"/>
</dbReference>
<proteinExistence type="predicted"/>